<dbReference type="GO" id="GO:0006511">
    <property type="term" value="P:ubiquitin-dependent protein catabolic process"/>
    <property type="evidence" value="ECO:0007669"/>
    <property type="project" value="InterPro"/>
</dbReference>
<proteinExistence type="inferred from homology"/>
<comment type="caution">
    <text evidence="3">The sequence shown here is derived from an EMBL/GenBank/DDBJ whole genome shotgun (WGS) entry which is preliminary data.</text>
</comment>
<dbReference type="Pfam" id="PF00888">
    <property type="entry name" value="Cullin"/>
    <property type="match status" value="1"/>
</dbReference>
<evidence type="ECO:0000313" key="3">
    <source>
        <dbReference type="EMBL" id="KAK2640364.1"/>
    </source>
</evidence>
<dbReference type="InterPro" id="IPR016159">
    <property type="entry name" value="Cullin_repeat-like_dom_sf"/>
</dbReference>
<dbReference type="Proteomes" id="UP001280121">
    <property type="component" value="Unassembled WGS sequence"/>
</dbReference>
<dbReference type="InterPro" id="IPR045093">
    <property type="entry name" value="Cullin"/>
</dbReference>
<protein>
    <recommendedName>
        <fullName evidence="2">Cullin N-terminal domain-containing protein</fullName>
    </recommendedName>
</protein>
<reference evidence="3" key="1">
    <citation type="journal article" date="2023" name="Plant J.">
        <title>Genome sequences and population genomics provide insights into the demographic history, inbreeding, and mutation load of two 'living fossil' tree species of Dipteronia.</title>
        <authorList>
            <person name="Feng Y."/>
            <person name="Comes H.P."/>
            <person name="Chen J."/>
            <person name="Zhu S."/>
            <person name="Lu R."/>
            <person name="Zhang X."/>
            <person name="Li P."/>
            <person name="Qiu J."/>
            <person name="Olsen K.M."/>
            <person name="Qiu Y."/>
        </authorList>
    </citation>
    <scope>NUCLEOTIDE SEQUENCE</scope>
    <source>
        <strain evidence="3">KIB01</strain>
    </source>
</reference>
<evidence type="ECO:0000259" key="2">
    <source>
        <dbReference type="Pfam" id="PF00888"/>
    </source>
</evidence>
<comment type="similarity">
    <text evidence="1">Belongs to the cullin family.</text>
</comment>
<dbReference type="AlphaFoldDB" id="A0AAD9WQW5"/>
<dbReference type="EMBL" id="JANJYI010000008">
    <property type="protein sequence ID" value="KAK2640364.1"/>
    <property type="molecule type" value="Genomic_DNA"/>
</dbReference>
<feature type="domain" description="Cullin N-terminal" evidence="2">
    <location>
        <begin position="22"/>
        <end position="133"/>
    </location>
</feature>
<dbReference type="Gene3D" id="1.20.1310.10">
    <property type="entry name" value="Cullin Repeats"/>
    <property type="match status" value="1"/>
</dbReference>
<organism evidence="3 4">
    <name type="scientific">Dipteronia dyeriana</name>
    <dbReference type="NCBI Taxonomy" id="168575"/>
    <lineage>
        <taxon>Eukaryota</taxon>
        <taxon>Viridiplantae</taxon>
        <taxon>Streptophyta</taxon>
        <taxon>Embryophyta</taxon>
        <taxon>Tracheophyta</taxon>
        <taxon>Spermatophyta</taxon>
        <taxon>Magnoliopsida</taxon>
        <taxon>eudicotyledons</taxon>
        <taxon>Gunneridae</taxon>
        <taxon>Pentapetalae</taxon>
        <taxon>rosids</taxon>
        <taxon>malvids</taxon>
        <taxon>Sapindales</taxon>
        <taxon>Sapindaceae</taxon>
        <taxon>Hippocastanoideae</taxon>
        <taxon>Acereae</taxon>
        <taxon>Dipteronia</taxon>
    </lineage>
</organism>
<evidence type="ECO:0000256" key="1">
    <source>
        <dbReference type="ARBA" id="ARBA00006019"/>
    </source>
</evidence>
<evidence type="ECO:0000313" key="4">
    <source>
        <dbReference type="Proteomes" id="UP001280121"/>
    </source>
</evidence>
<name>A0AAD9WQW5_9ROSI</name>
<dbReference type="SUPFAM" id="SSF74788">
    <property type="entry name" value="Cullin repeat-like"/>
    <property type="match status" value="1"/>
</dbReference>
<sequence length="191" mass="22388">MFKFKDIEEGLIIMEEAIGKAKKIMQGCPETKFTFEEYQKYYDTYDKTMQLYNQFKRSLEESLNTMAVPSLMCQDDDAYLLRQLVLIWSNYKLMARWLCRFFRHLDRCLILHDNLPSLDELTVCCFQDLAYWSLSQENRRASHYLLHPRTAEMLRQKMLSKCAALTLEGGSSVSATEEWLAALMASSINIC</sequence>
<gene>
    <name evidence="3" type="ORF">Ddye_028159</name>
</gene>
<dbReference type="GO" id="GO:0031625">
    <property type="term" value="F:ubiquitin protein ligase binding"/>
    <property type="evidence" value="ECO:0007669"/>
    <property type="project" value="InterPro"/>
</dbReference>
<dbReference type="InterPro" id="IPR001373">
    <property type="entry name" value="Cullin_N"/>
</dbReference>
<keyword evidence="4" id="KW-1185">Reference proteome</keyword>
<accession>A0AAD9WQW5</accession>
<dbReference type="PANTHER" id="PTHR11932">
    <property type="entry name" value="CULLIN"/>
    <property type="match status" value="1"/>
</dbReference>